<keyword evidence="5" id="KW-1185">Reference proteome</keyword>
<name>A0A366I438_9FIRM</name>
<evidence type="ECO:0000256" key="1">
    <source>
        <dbReference type="ARBA" id="ARBA00023125"/>
    </source>
</evidence>
<reference evidence="4 5" key="1">
    <citation type="submission" date="2018-06" db="EMBL/GenBank/DDBJ databases">
        <title>Genomic Encyclopedia of Type Strains, Phase IV (KMG-IV): sequencing the most valuable type-strain genomes for metagenomic binning, comparative biology and taxonomic classification.</title>
        <authorList>
            <person name="Goeker M."/>
        </authorList>
    </citation>
    <scope>NUCLEOTIDE SEQUENCE [LARGE SCALE GENOMIC DNA]</scope>
    <source>
        <strain evidence="4 5">DSM 22112</strain>
    </source>
</reference>
<sequence length="222" mass="26320">MASYKTSKDSKNRIIETCKELFYLQGYTKTTYIDICKKASSNPGLINYYFKTKQNIAAHIYGEFMSSIKQSVRAYLTHHYGEYDLQYGTTLETRILTELLKRDEHLRTFYYEICSTGLEFDSDVIYKFYKLHIDTYNLAFSEDEIKLIQTTVVGAGIGIIKKMIEGYFSCDEETIFNFRIRTMYKLMNVSDERVNEILNETKKIFDQMKFEIENYFIFTLEM</sequence>
<dbReference type="PROSITE" id="PS50977">
    <property type="entry name" value="HTH_TETR_2"/>
    <property type="match status" value="1"/>
</dbReference>
<feature type="domain" description="HTH tetR-type" evidence="3">
    <location>
        <begin position="8"/>
        <end position="68"/>
    </location>
</feature>
<organism evidence="4 5">
    <name type="scientific">Alkalibaculum bacchi</name>
    <dbReference type="NCBI Taxonomy" id="645887"/>
    <lineage>
        <taxon>Bacteria</taxon>
        <taxon>Bacillati</taxon>
        <taxon>Bacillota</taxon>
        <taxon>Clostridia</taxon>
        <taxon>Eubacteriales</taxon>
        <taxon>Eubacteriaceae</taxon>
        <taxon>Alkalibaculum</taxon>
    </lineage>
</organism>
<dbReference type="GO" id="GO:0003677">
    <property type="term" value="F:DNA binding"/>
    <property type="evidence" value="ECO:0007669"/>
    <property type="project" value="UniProtKB-UniRule"/>
</dbReference>
<dbReference type="Proteomes" id="UP000253490">
    <property type="component" value="Unassembled WGS sequence"/>
</dbReference>
<dbReference type="AlphaFoldDB" id="A0A366I438"/>
<dbReference type="Gene3D" id="1.10.357.10">
    <property type="entry name" value="Tetracycline Repressor, domain 2"/>
    <property type="match status" value="1"/>
</dbReference>
<dbReference type="Pfam" id="PF00440">
    <property type="entry name" value="TetR_N"/>
    <property type="match status" value="1"/>
</dbReference>
<dbReference type="SUPFAM" id="SSF46689">
    <property type="entry name" value="Homeodomain-like"/>
    <property type="match status" value="1"/>
</dbReference>
<keyword evidence="1 2" id="KW-0238">DNA-binding</keyword>
<dbReference type="InterPro" id="IPR001647">
    <property type="entry name" value="HTH_TetR"/>
</dbReference>
<feature type="DNA-binding region" description="H-T-H motif" evidence="2">
    <location>
        <begin position="31"/>
        <end position="50"/>
    </location>
</feature>
<protein>
    <submittedName>
        <fullName evidence="4">TetR family transcriptional regulator</fullName>
    </submittedName>
</protein>
<accession>A0A366I438</accession>
<dbReference type="InterPro" id="IPR009057">
    <property type="entry name" value="Homeodomain-like_sf"/>
</dbReference>
<evidence type="ECO:0000313" key="5">
    <source>
        <dbReference type="Proteomes" id="UP000253490"/>
    </source>
</evidence>
<evidence type="ECO:0000313" key="4">
    <source>
        <dbReference type="EMBL" id="RBP62654.1"/>
    </source>
</evidence>
<dbReference type="RefSeq" id="WP_170128256.1">
    <property type="nucleotide sequence ID" value="NZ_QNRX01000011.1"/>
</dbReference>
<evidence type="ECO:0000256" key="2">
    <source>
        <dbReference type="PROSITE-ProRule" id="PRU00335"/>
    </source>
</evidence>
<proteinExistence type="predicted"/>
<comment type="caution">
    <text evidence="4">The sequence shown here is derived from an EMBL/GenBank/DDBJ whole genome shotgun (WGS) entry which is preliminary data.</text>
</comment>
<gene>
    <name evidence="4" type="ORF">DES36_11187</name>
</gene>
<dbReference type="EMBL" id="QNRX01000011">
    <property type="protein sequence ID" value="RBP62654.1"/>
    <property type="molecule type" value="Genomic_DNA"/>
</dbReference>
<evidence type="ECO:0000259" key="3">
    <source>
        <dbReference type="PROSITE" id="PS50977"/>
    </source>
</evidence>